<dbReference type="AlphaFoldDB" id="A0A090EH61"/>
<accession>A0A090EH61</accession>
<dbReference type="Proteomes" id="UP000045285">
    <property type="component" value="Unassembled WGS sequence"/>
</dbReference>
<dbReference type="STRING" id="69974.MPLDJ20_200127"/>
<proteinExistence type="predicted"/>
<name>A0A090EH61_MESPL</name>
<organism evidence="1 2">
    <name type="scientific">Mesorhizobium plurifarium</name>
    <dbReference type="NCBI Taxonomy" id="69974"/>
    <lineage>
        <taxon>Bacteria</taxon>
        <taxon>Pseudomonadati</taxon>
        <taxon>Pseudomonadota</taxon>
        <taxon>Alphaproteobacteria</taxon>
        <taxon>Hyphomicrobiales</taxon>
        <taxon>Phyllobacteriaceae</taxon>
        <taxon>Mesorhizobium</taxon>
    </lineage>
</organism>
<protein>
    <submittedName>
        <fullName evidence="1">Uncharacterized protein</fullName>
    </submittedName>
</protein>
<dbReference type="EMBL" id="CCMZ01000067">
    <property type="protein sequence ID" value="CDX27447.1"/>
    <property type="molecule type" value="Genomic_DNA"/>
</dbReference>
<keyword evidence="2" id="KW-1185">Reference proteome</keyword>
<gene>
    <name evidence="1" type="ORF">MPL3356_70008</name>
</gene>
<evidence type="ECO:0000313" key="2">
    <source>
        <dbReference type="Proteomes" id="UP000045285"/>
    </source>
</evidence>
<reference evidence="2" key="1">
    <citation type="submission" date="2014-08" db="EMBL/GenBank/DDBJ databases">
        <authorList>
            <person name="Moulin L."/>
        </authorList>
    </citation>
    <scope>NUCLEOTIDE SEQUENCE [LARGE SCALE GENOMIC DNA]</scope>
</reference>
<evidence type="ECO:0000313" key="1">
    <source>
        <dbReference type="EMBL" id="CDX27447.1"/>
    </source>
</evidence>
<sequence length="124" mass="14042">MGQFLGHLAWVCLVSASHANAHSWYSGKTDPVLHLECCGGHDCHPVTSSDVRSAPEGYYVKQPQPYARNDPPTGEWFVPRDRVQSAPDDKYHICENLYPTYRVGKLRMRWTCFFAPRTTASLSN</sequence>